<evidence type="ECO:0000313" key="2">
    <source>
        <dbReference type="Proteomes" id="UP001221142"/>
    </source>
</evidence>
<dbReference type="PANTHER" id="PTHR36091:SF2">
    <property type="entry name" value="AMINOGLYCOSIDE PHOSPHOTRANSFERASE DOMAIN-CONTAINING PROTEIN"/>
    <property type="match status" value="1"/>
</dbReference>
<gene>
    <name evidence="1" type="ORF">FB45DRAFT_733446</name>
</gene>
<keyword evidence="1" id="KW-0418">Kinase</keyword>
<dbReference type="GO" id="GO:0016301">
    <property type="term" value="F:kinase activity"/>
    <property type="evidence" value="ECO:0007669"/>
    <property type="project" value="UniProtKB-KW"/>
</dbReference>
<dbReference type="AlphaFoldDB" id="A0AAD7CDI8"/>
<dbReference type="InterPro" id="IPR051035">
    <property type="entry name" value="Mito_inheritance_9"/>
</dbReference>
<dbReference type="Proteomes" id="UP001221142">
    <property type="component" value="Unassembled WGS sequence"/>
</dbReference>
<organism evidence="1 2">
    <name type="scientific">Roridomyces roridus</name>
    <dbReference type="NCBI Taxonomy" id="1738132"/>
    <lineage>
        <taxon>Eukaryota</taxon>
        <taxon>Fungi</taxon>
        <taxon>Dikarya</taxon>
        <taxon>Basidiomycota</taxon>
        <taxon>Agaricomycotina</taxon>
        <taxon>Agaricomycetes</taxon>
        <taxon>Agaricomycetidae</taxon>
        <taxon>Agaricales</taxon>
        <taxon>Marasmiineae</taxon>
        <taxon>Mycenaceae</taxon>
        <taxon>Roridomyces</taxon>
    </lineage>
</organism>
<keyword evidence="2" id="KW-1185">Reference proteome</keyword>
<keyword evidence="1" id="KW-0808">Transferase</keyword>
<accession>A0AAD7CDI8</accession>
<reference evidence="1" key="1">
    <citation type="submission" date="2023-03" db="EMBL/GenBank/DDBJ databases">
        <title>Massive genome expansion in bonnet fungi (Mycena s.s.) driven by repeated elements and novel gene families across ecological guilds.</title>
        <authorList>
            <consortium name="Lawrence Berkeley National Laboratory"/>
            <person name="Harder C.B."/>
            <person name="Miyauchi S."/>
            <person name="Viragh M."/>
            <person name="Kuo A."/>
            <person name="Thoen E."/>
            <person name="Andreopoulos B."/>
            <person name="Lu D."/>
            <person name="Skrede I."/>
            <person name="Drula E."/>
            <person name="Henrissat B."/>
            <person name="Morin E."/>
            <person name="Kohler A."/>
            <person name="Barry K."/>
            <person name="LaButti K."/>
            <person name="Morin E."/>
            <person name="Salamov A."/>
            <person name="Lipzen A."/>
            <person name="Mereny Z."/>
            <person name="Hegedus B."/>
            <person name="Baldrian P."/>
            <person name="Stursova M."/>
            <person name="Weitz H."/>
            <person name="Taylor A."/>
            <person name="Grigoriev I.V."/>
            <person name="Nagy L.G."/>
            <person name="Martin F."/>
            <person name="Kauserud H."/>
        </authorList>
    </citation>
    <scope>NUCLEOTIDE SEQUENCE</scope>
    <source>
        <strain evidence="1">9284</strain>
    </source>
</reference>
<dbReference type="GO" id="GO:0005739">
    <property type="term" value="C:mitochondrion"/>
    <property type="evidence" value="ECO:0007669"/>
    <property type="project" value="TreeGrafter"/>
</dbReference>
<dbReference type="SUPFAM" id="SSF56112">
    <property type="entry name" value="Protein kinase-like (PK-like)"/>
    <property type="match status" value="1"/>
</dbReference>
<proteinExistence type="predicted"/>
<dbReference type="InterPro" id="IPR011009">
    <property type="entry name" value="Kinase-like_dom_sf"/>
</dbReference>
<sequence>MSFSRSLLTRARTLRCTHRRSLGTVPADTRHNLFEYTSGRWIMNNDLRIAERKRVFNADGLRQLAAQFVNRSADEVLDLEKNDETDRNQSFLITMRDGFQMVARIPYDYTPAKYHSVASEAATMAFLRASGLPVPRVYGYSPVTDNAAGTEYIFMEHVSGTPLNLLWLNLDAADIVSIMRQAVQLEAQMMAIPFPAVGCLYYTKDLDKLGAPGIALEDANFSVGPDSRPHMWSGKRAELEVDRGPYKTAEAFLLGGAAKELAYLKQFGQPRFPLDRVSRFVYGRRKQQPSDHIANLMRYNLIARHVAPTDPTQSRFAMRHHNLHACNIIVSRSLTDSTLKIVSLIDFQHNPILPFFLLSVFPGDFANSHDPISQAMTPPPLPETHDGMDENARLMEKEYYRRRLVHYHYLKQLEEHHPERYASLTALLADFRQAMARGGSGQWDGDSMLLRRGLMGIAEELWPYLCGDEDTPCPIAFDEKQTMLRQDTYARIGCRHDTWSHVETFDEVLGRLNYVRDMFPPGPAQQVLDELWGDLDEDE</sequence>
<evidence type="ECO:0000313" key="1">
    <source>
        <dbReference type="EMBL" id="KAJ7646466.1"/>
    </source>
</evidence>
<protein>
    <submittedName>
        <fullName evidence="1">Protein kinase subdomain-containing protein PKL CAK Fmp29</fullName>
    </submittedName>
</protein>
<dbReference type="Gene3D" id="3.30.200.20">
    <property type="entry name" value="Phosphorylase Kinase, domain 1"/>
    <property type="match status" value="1"/>
</dbReference>
<name>A0AAD7CDI8_9AGAR</name>
<dbReference type="PANTHER" id="PTHR36091">
    <property type="entry name" value="ALTERED INHERITANCE OF MITOCHONDRIA PROTEIN 9, MITOCHONDRIAL"/>
    <property type="match status" value="1"/>
</dbReference>
<comment type="caution">
    <text evidence="1">The sequence shown here is derived from an EMBL/GenBank/DDBJ whole genome shotgun (WGS) entry which is preliminary data.</text>
</comment>
<dbReference type="EMBL" id="JARKIF010000002">
    <property type="protein sequence ID" value="KAJ7646466.1"/>
    <property type="molecule type" value="Genomic_DNA"/>
</dbReference>